<name>A0ABR9SH46_9BURK</name>
<evidence type="ECO:0000256" key="1">
    <source>
        <dbReference type="SAM" id="MobiDB-lite"/>
    </source>
</evidence>
<dbReference type="RefSeq" id="WP_193781225.1">
    <property type="nucleotide sequence ID" value="NZ_JADDOJ010000059.1"/>
</dbReference>
<accession>A0ABR9SH46</accession>
<dbReference type="EMBL" id="JADDOJ010000059">
    <property type="protein sequence ID" value="MBE7941670.1"/>
    <property type="molecule type" value="Genomic_DNA"/>
</dbReference>
<keyword evidence="2" id="KW-0732">Signal</keyword>
<feature type="signal peptide" evidence="2">
    <location>
        <begin position="1"/>
        <end position="23"/>
    </location>
</feature>
<protein>
    <recommendedName>
        <fullName evidence="5">DUF4148 domain-containing protein</fullName>
    </recommendedName>
</protein>
<evidence type="ECO:0000313" key="3">
    <source>
        <dbReference type="EMBL" id="MBE7941670.1"/>
    </source>
</evidence>
<dbReference type="Proteomes" id="UP000715965">
    <property type="component" value="Unassembled WGS sequence"/>
</dbReference>
<feature type="chain" id="PRO_5046344862" description="DUF4148 domain-containing protein" evidence="2">
    <location>
        <begin position="24"/>
        <end position="108"/>
    </location>
</feature>
<evidence type="ECO:0000256" key="2">
    <source>
        <dbReference type="SAM" id="SignalP"/>
    </source>
</evidence>
<proteinExistence type="predicted"/>
<evidence type="ECO:0000313" key="4">
    <source>
        <dbReference type="Proteomes" id="UP000715965"/>
    </source>
</evidence>
<comment type="caution">
    <text evidence="3">The sequence shown here is derived from an EMBL/GenBank/DDBJ whole genome shotgun (WGS) entry which is preliminary data.</text>
</comment>
<organism evidence="3 4">
    <name type="scientific">Ramlibacter aquaticus</name>
    <dbReference type="NCBI Taxonomy" id="2780094"/>
    <lineage>
        <taxon>Bacteria</taxon>
        <taxon>Pseudomonadati</taxon>
        <taxon>Pseudomonadota</taxon>
        <taxon>Betaproteobacteria</taxon>
        <taxon>Burkholderiales</taxon>
        <taxon>Comamonadaceae</taxon>
        <taxon>Ramlibacter</taxon>
    </lineage>
</organism>
<sequence length="108" mass="11553">MSNTSRTICLGAAALVASGVIWAQTPDTHSKRSIPGYSSAFEGYRPFESGEIQDWRKSNETVREVGGWRAYAREIQGAGSQAGNAAPASQPTGRESPSKQADPHQGHH</sequence>
<evidence type="ECO:0008006" key="5">
    <source>
        <dbReference type="Google" id="ProtNLM"/>
    </source>
</evidence>
<feature type="region of interest" description="Disordered" evidence="1">
    <location>
        <begin position="74"/>
        <end position="108"/>
    </location>
</feature>
<feature type="compositionally biased region" description="Polar residues" evidence="1">
    <location>
        <begin position="78"/>
        <end position="99"/>
    </location>
</feature>
<keyword evidence="4" id="KW-1185">Reference proteome</keyword>
<reference evidence="3 4" key="1">
    <citation type="submission" date="2020-10" db="EMBL/GenBank/DDBJ databases">
        <title>Draft genome of Ramlibacter aquaticus LMG 30558.</title>
        <authorList>
            <person name="Props R."/>
        </authorList>
    </citation>
    <scope>NUCLEOTIDE SEQUENCE [LARGE SCALE GENOMIC DNA]</scope>
    <source>
        <strain evidence="3 4">LMG 30558</strain>
    </source>
</reference>
<gene>
    <name evidence="3" type="ORF">IM725_13905</name>
</gene>